<dbReference type="AlphaFoldDB" id="I4G7G9"/>
<gene>
    <name evidence="1" type="ORF">MICAC_5070002</name>
</gene>
<dbReference type="Proteomes" id="UP000003480">
    <property type="component" value="Unassembled WGS sequence"/>
</dbReference>
<comment type="caution">
    <text evidence="1">The sequence shown here is derived from an EMBL/GenBank/DDBJ whole genome shotgun (WGS) entry which is preliminary data.</text>
</comment>
<accession>I4G7G9</accession>
<proteinExistence type="predicted"/>
<protein>
    <recommendedName>
        <fullName evidence="3">PEP-CTERM protein-sorting domain-containing protein</fullName>
    </recommendedName>
</protein>
<evidence type="ECO:0000313" key="2">
    <source>
        <dbReference type="Proteomes" id="UP000003480"/>
    </source>
</evidence>
<name>I4G7G9_MICAE</name>
<dbReference type="NCBIfam" id="TIGR02595">
    <property type="entry name" value="PEP_CTERM"/>
    <property type="match status" value="1"/>
</dbReference>
<reference evidence="1 2" key="1">
    <citation type="submission" date="2012-04" db="EMBL/GenBank/DDBJ databases">
        <authorList>
            <person name="Genoscope - CEA"/>
        </authorList>
    </citation>
    <scope>NUCLEOTIDE SEQUENCE [LARGE SCALE GENOMIC DNA]</scope>
    <source>
        <strain evidence="1 2">9443</strain>
    </source>
</reference>
<dbReference type="InterPro" id="IPR013424">
    <property type="entry name" value="Ice-binding_C"/>
</dbReference>
<dbReference type="HOGENOM" id="CLU_595662_0_0_3"/>
<organism evidence="1 2">
    <name type="scientific">Microcystis aeruginosa PCC 9443</name>
    <dbReference type="NCBI Taxonomy" id="1160281"/>
    <lineage>
        <taxon>Bacteria</taxon>
        <taxon>Bacillati</taxon>
        <taxon>Cyanobacteriota</taxon>
        <taxon>Cyanophyceae</taxon>
        <taxon>Oscillatoriophycideae</taxon>
        <taxon>Chroococcales</taxon>
        <taxon>Microcystaceae</taxon>
        <taxon>Microcystis</taxon>
    </lineage>
</organism>
<sequence>MSTLAISMTAQATTVVTVGTNFTGTSRSQSGLFYPPDTMGAVGQDHIVELINGSYAVYNKSGSVLSRISLDQFWQNAGVTPSGSFAFDPRVNYDPFSGRWFAASVDNGGGINNFLVAVSQSSNPLDGWNGYAISSDTPANTRWADFDTLGFNGQSVTLSANMYPISSAPVTTTILTFDKAQLIAGNPSARTIFQNNDLGDSGFTVQPVVDLDNRNNPHPLLSRYNTPAGFFKRSDITGNPATATLSTTGGFISVTPYVDPLTARQLGGPDNVDTGDTRFSSNVVYQLDSLGYNSFWGVQTVKSPVSGASSALRWFEIDANTNSLRQEGLIYDPTGQEDYYYGSLAVNDQREVVIGFSCSGPNLFISSCAVVGEDSGGTTTFGNRLLLKQGSASYEISSGGFNRWGDYSATVLDPSDPTGRTFWTFQEFAAGSTEWSTQITEIKLSKVNVPESSSVFSLLALGTLGAASTLKRKLKP</sequence>
<evidence type="ECO:0000313" key="1">
    <source>
        <dbReference type="EMBL" id="CCI03880.1"/>
    </source>
</evidence>
<dbReference type="EMBL" id="CAIJ01000454">
    <property type="protein sequence ID" value="CCI03880.1"/>
    <property type="molecule type" value="Genomic_DNA"/>
</dbReference>
<evidence type="ECO:0008006" key="3">
    <source>
        <dbReference type="Google" id="ProtNLM"/>
    </source>
</evidence>